<dbReference type="Proteomes" id="UP000077927">
    <property type="component" value="Chromosome 2"/>
</dbReference>
<evidence type="ECO:0000313" key="4">
    <source>
        <dbReference type="Proteomes" id="UP000078572"/>
    </source>
</evidence>
<dbReference type="EMBL" id="CP012606">
    <property type="protein sequence ID" value="ANH75130.1"/>
    <property type="molecule type" value="Genomic_DNA"/>
</dbReference>
<dbReference type="EMBL" id="CP016023">
    <property type="protein sequence ID" value="ANJ74924.1"/>
    <property type="molecule type" value="Genomic_DNA"/>
</dbReference>
<accession>A0A192A3G7</accession>
<dbReference type="AlphaFoldDB" id="A0A192A3G7"/>
<sequence length="83" mass="8531">MKAGLYASFLVGLGATLALGLGTGVEPSSAPLAVSQLGDALQHLMNIDDASAAPVAASLRCDDACHQKYDVTVVDVLNHLPRQ</sequence>
<reference evidence="1 3" key="1">
    <citation type="submission" date="2015-09" db="EMBL/GenBank/DDBJ databases">
        <authorList>
            <person name="Xu Y."/>
            <person name="Nagy A."/>
            <person name="Liu N.T."/>
            <person name="Nou X."/>
        </authorList>
    </citation>
    <scope>NUCLEOTIDE SEQUENCE [LARGE SCALE GENOMIC DNA]</scope>
    <source>
        <strain evidence="1 3">FC1138</strain>
    </source>
</reference>
<reference evidence="4" key="2">
    <citation type="submission" date="2016-06" db="EMBL/GenBank/DDBJ databases">
        <authorList>
            <person name="Xu Y."/>
            <person name="Nagy A."/>
            <person name="Yan X."/>
            <person name="Kim S.W."/>
            <person name="Haley B."/>
            <person name="Liu N.T."/>
            <person name="Nou X."/>
        </authorList>
    </citation>
    <scope>NUCLEOTIDE SEQUENCE [LARGE SCALE GENOMIC DNA]</scope>
    <source>
        <strain evidence="4">ATCC 49129</strain>
    </source>
</reference>
<keyword evidence="4" id="KW-1185">Reference proteome</keyword>
<dbReference type="Proteomes" id="UP000078572">
    <property type="component" value="Chromosome 2"/>
</dbReference>
<organism evidence="2 4">
    <name type="scientific">Ralstonia insidiosa</name>
    <dbReference type="NCBI Taxonomy" id="190721"/>
    <lineage>
        <taxon>Bacteria</taxon>
        <taxon>Pseudomonadati</taxon>
        <taxon>Pseudomonadota</taxon>
        <taxon>Betaproteobacteria</taxon>
        <taxon>Burkholderiales</taxon>
        <taxon>Burkholderiaceae</taxon>
        <taxon>Ralstonia</taxon>
    </lineage>
</organism>
<gene>
    <name evidence="2" type="ORF">A9Y76_20475</name>
    <name evidence="1" type="ORF">ACS15_4348</name>
</gene>
<dbReference type="KEGG" id="rin:ACS15_4348"/>
<proteinExistence type="predicted"/>
<dbReference type="PATRIC" id="fig|190721.6.peg.4293"/>
<protein>
    <submittedName>
        <fullName evidence="2">Uncharacterized protein</fullName>
    </submittedName>
</protein>
<name>A0A192A3G7_9RALS</name>
<evidence type="ECO:0000313" key="2">
    <source>
        <dbReference type="EMBL" id="ANJ74924.1"/>
    </source>
</evidence>
<dbReference type="RefSeq" id="WP_021197662.1">
    <property type="nucleotide sequence ID" value="NZ_CP012606.1"/>
</dbReference>
<reference evidence="2" key="3">
    <citation type="submission" date="2016-06" db="EMBL/GenBank/DDBJ databases">
        <authorList>
            <person name="Kjaerup R.B."/>
            <person name="Dalgaard T.S."/>
            <person name="Juul-Madsen H.R."/>
        </authorList>
    </citation>
    <scope>NUCLEOTIDE SEQUENCE [LARGE SCALE GENOMIC DNA]</scope>
    <source>
        <strain evidence="2">ATCC 49129</strain>
    </source>
</reference>
<evidence type="ECO:0000313" key="3">
    <source>
        <dbReference type="Proteomes" id="UP000077927"/>
    </source>
</evidence>
<dbReference type="GeneID" id="61528414"/>
<evidence type="ECO:0000313" key="1">
    <source>
        <dbReference type="EMBL" id="ANH75130.1"/>
    </source>
</evidence>